<evidence type="ECO:0000256" key="1">
    <source>
        <dbReference type="ARBA" id="ARBA00022553"/>
    </source>
</evidence>
<sequence>MDGKLKQGGRRAKRERVRRLREAGSRDSPNSSCSDREGGLSPGRDATTRPGKKAPRPAAAARAPRPPRRKRRESSSQEEDIIDGFAITSFISLDRLEKKVGVVKIQEKKERWKEKKVAKRQKKDDKEEVVEEEEENVQPVEDPLEKGFLHHAQREAERMTERLLKRTYSKKNKMIKPLTLRPVKVSEDEAVKELSRPHRSNSKEQLIESSPHSLSGRGYSVQPAAVALLKCDSEIDIDDKVSDVGSEKLFSPTTPKGRLTPVTQSYQRLSSAIAGGDLLSSH</sequence>
<feature type="region of interest" description="Disordered" evidence="2">
    <location>
        <begin position="1"/>
        <end position="80"/>
    </location>
</feature>
<evidence type="ECO:0000256" key="2">
    <source>
        <dbReference type="SAM" id="MobiDB-lite"/>
    </source>
</evidence>
<name>A0A6P8UZ39_GYMAC</name>
<proteinExistence type="predicted"/>
<feature type="compositionally biased region" description="Basic and acidic residues" evidence="2">
    <location>
        <begin position="189"/>
        <end position="206"/>
    </location>
</feature>
<dbReference type="OrthoDB" id="8957711at2759"/>
<keyword evidence="1" id="KW-0597">Phosphoprotein</keyword>
<dbReference type="KEGG" id="gacu:117553419"/>
<dbReference type="PANTHER" id="PTHR14429:SF20">
    <property type="entry name" value="FIBROSIN-1-LIKE PROTEIN"/>
    <property type="match status" value="1"/>
</dbReference>
<organism evidence="3 4">
    <name type="scientific">Gymnodraco acuticeps</name>
    <name type="common">Antarctic dragonfish</name>
    <dbReference type="NCBI Taxonomy" id="8218"/>
    <lineage>
        <taxon>Eukaryota</taxon>
        <taxon>Metazoa</taxon>
        <taxon>Chordata</taxon>
        <taxon>Craniata</taxon>
        <taxon>Vertebrata</taxon>
        <taxon>Euteleostomi</taxon>
        <taxon>Actinopterygii</taxon>
        <taxon>Neopterygii</taxon>
        <taxon>Teleostei</taxon>
        <taxon>Neoteleostei</taxon>
        <taxon>Acanthomorphata</taxon>
        <taxon>Eupercaria</taxon>
        <taxon>Perciformes</taxon>
        <taxon>Notothenioidei</taxon>
        <taxon>Bathydraconidae</taxon>
        <taxon>Gymnodraco</taxon>
    </lineage>
</organism>
<evidence type="ECO:0000313" key="3">
    <source>
        <dbReference type="Proteomes" id="UP000515161"/>
    </source>
</evidence>
<protein>
    <submittedName>
        <fullName evidence="4">Fibrosin-1-like protein</fullName>
    </submittedName>
</protein>
<feature type="compositionally biased region" description="Acidic residues" evidence="2">
    <location>
        <begin position="127"/>
        <end position="136"/>
    </location>
</feature>
<dbReference type="RefSeq" id="XP_034083214.1">
    <property type="nucleotide sequence ID" value="XM_034227323.1"/>
</dbReference>
<gene>
    <name evidence="4" type="primary">LOC117553419</name>
</gene>
<dbReference type="PANTHER" id="PTHR14429">
    <property type="entry name" value="FIBROSIN FAMILY MEMBER"/>
    <property type="match status" value="1"/>
</dbReference>
<keyword evidence="3" id="KW-1185">Reference proteome</keyword>
<dbReference type="InterPro" id="IPR023246">
    <property type="entry name" value="AUTS2"/>
</dbReference>
<dbReference type="AlphaFoldDB" id="A0A6P8UZ39"/>
<dbReference type="GeneID" id="117553419"/>
<evidence type="ECO:0000313" key="4">
    <source>
        <dbReference type="RefSeq" id="XP_034083214.1"/>
    </source>
</evidence>
<accession>A0A6P8UZ39</accession>
<dbReference type="Proteomes" id="UP000515161">
    <property type="component" value="Unplaced"/>
</dbReference>
<feature type="region of interest" description="Disordered" evidence="2">
    <location>
        <begin position="109"/>
        <end position="146"/>
    </location>
</feature>
<feature type="compositionally biased region" description="Basic residues" evidence="2">
    <location>
        <begin position="7"/>
        <end position="19"/>
    </location>
</feature>
<reference evidence="4" key="1">
    <citation type="submission" date="2025-08" db="UniProtKB">
        <authorList>
            <consortium name="RefSeq"/>
        </authorList>
    </citation>
    <scope>IDENTIFICATION</scope>
</reference>
<feature type="region of interest" description="Disordered" evidence="2">
    <location>
        <begin position="189"/>
        <end position="218"/>
    </location>
</feature>
<dbReference type="InParanoid" id="A0A6P8UZ39"/>